<feature type="domain" description="Di19 C-terminal" evidence="3">
    <location>
        <begin position="116"/>
        <end position="219"/>
    </location>
</feature>
<evidence type="ECO:0000313" key="4">
    <source>
        <dbReference type="EMBL" id="JAG97221.1"/>
    </source>
</evidence>
<dbReference type="InterPro" id="IPR008598">
    <property type="entry name" value="Di19_Zn-bd"/>
</dbReference>
<dbReference type="InterPro" id="IPR033347">
    <property type="entry name" value="Di19"/>
</dbReference>
<evidence type="ECO:0000259" key="2">
    <source>
        <dbReference type="Pfam" id="PF05605"/>
    </source>
</evidence>
<organism evidence="4">
    <name type="scientific">Araucaria cunninghamii</name>
    <name type="common">Hoop pine</name>
    <name type="synonym">Moreton Bay pine</name>
    <dbReference type="NCBI Taxonomy" id="56994"/>
    <lineage>
        <taxon>Eukaryota</taxon>
        <taxon>Viridiplantae</taxon>
        <taxon>Streptophyta</taxon>
        <taxon>Embryophyta</taxon>
        <taxon>Tracheophyta</taxon>
        <taxon>Spermatophyta</taxon>
        <taxon>Pinopsida</taxon>
        <taxon>Pinidae</taxon>
        <taxon>Conifers II</taxon>
        <taxon>Araucariales</taxon>
        <taxon>Araucariaceae</taxon>
        <taxon>Araucaria</taxon>
    </lineage>
</organism>
<dbReference type="PANTHER" id="PTHR31875">
    <property type="entry name" value="PROTEIN DEHYDRATION-INDUCED 19"/>
    <property type="match status" value="1"/>
</dbReference>
<evidence type="ECO:0008006" key="5">
    <source>
        <dbReference type="Google" id="ProtNLM"/>
    </source>
</evidence>
<dbReference type="Pfam" id="PF05605">
    <property type="entry name" value="zf-Di19"/>
    <property type="match status" value="1"/>
</dbReference>
<dbReference type="Pfam" id="PF14571">
    <property type="entry name" value="Di19_C"/>
    <property type="match status" value="1"/>
</dbReference>
<dbReference type="EMBL" id="GCKF01034469">
    <property type="protein sequence ID" value="JAG97221.1"/>
    <property type="molecule type" value="Transcribed_RNA"/>
</dbReference>
<proteinExistence type="inferred from homology"/>
<sequence>MDADFRSFYIKRQQAIELAARSDRLINLQGLEEENEIARRDLACPFCYKALDIDALCHHMQDEHHLHSNNKRVCPICGAKSGKDVLGHIALQHGRLFKARRRSHNGGIPTNSISFYLGKELQERHSFHREAFGSVGSNSSTATLDPLLSGFVHNMLSYETKKISGPSLSSEESLTRNSTSNVEFATSVKSSSTLQEREQKFEEMSGRVEFVQQLVLSTILGDEL</sequence>
<evidence type="ECO:0000256" key="1">
    <source>
        <dbReference type="ARBA" id="ARBA00007109"/>
    </source>
</evidence>
<name>A0A0D6R3D9_ARACU</name>
<reference evidence="4" key="1">
    <citation type="submission" date="2015-03" db="EMBL/GenBank/DDBJ databases">
        <title>A transcriptome of Araucaria cunninghamii, an australian fine timber species.</title>
        <authorList>
            <person name="Jing Yi C.J.Y."/>
            <person name="Yin San L.Y.S."/>
            <person name="Abdul Karim S.S."/>
            <person name="Wan Azmi N.N."/>
            <person name="Hercus R.R."/>
            <person name="Croft L.L."/>
        </authorList>
    </citation>
    <scope>NUCLEOTIDE SEQUENCE</scope>
    <source>
        <strain evidence="4">MI0301</strain>
        <tissue evidence="4">Leaf</tissue>
    </source>
</reference>
<comment type="similarity">
    <text evidence="1">Belongs to the Di19 family.</text>
</comment>
<evidence type="ECO:0000259" key="3">
    <source>
        <dbReference type="Pfam" id="PF14571"/>
    </source>
</evidence>
<feature type="domain" description="Di19 zinc-binding" evidence="2">
    <location>
        <begin position="41"/>
        <end position="94"/>
    </location>
</feature>
<dbReference type="PANTHER" id="PTHR31875:SF6">
    <property type="entry name" value="PROTEIN DEHYDRATION-INDUCED 19"/>
    <property type="match status" value="1"/>
</dbReference>
<dbReference type="InterPro" id="IPR027935">
    <property type="entry name" value="Di19_C"/>
</dbReference>
<protein>
    <recommendedName>
        <fullName evidence="5">Drought induced 19 protein type zinc-binding domain-containing protein</fullName>
    </recommendedName>
</protein>
<dbReference type="AlphaFoldDB" id="A0A0D6R3D9"/>
<accession>A0A0D6R3D9</accession>